<feature type="binding site" evidence="12">
    <location>
        <position position="262"/>
    </location>
    <ligand>
        <name>[4Fe-4S] cluster</name>
        <dbReference type="ChEBI" id="CHEBI:49883"/>
        <label>2</label>
        <note>4Fe-4S-substrate</note>
    </ligand>
</feature>
<evidence type="ECO:0000313" key="14">
    <source>
        <dbReference type="EMBL" id="PQO42325.1"/>
    </source>
</evidence>
<feature type="binding site" evidence="12">
    <location>
        <position position="21"/>
    </location>
    <ligand>
        <name>GTP</name>
        <dbReference type="ChEBI" id="CHEBI:37565"/>
    </ligand>
</feature>
<dbReference type="EC" id="4.1.99.22" evidence="1 12"/>
<keyword evidence="3 12" id="KW-0949">S-adenosyl-L-methionine</keyword>
<comment type="cofactor">
    <cofactor evidence="12">
        <name>[4Fe-4S] cluster</name>
        <dbReference type="ChEBI" id="CHEBI:49883"/>
    </cofactor>
    <text evidence="12">Binds 2 [4Fe-4S] clusters. Binds 1 [4Fe-4S] cluster coordinated with 3 cysteines and an exchangeable S-adenosyl-L-methionine and 1 [4Fe-4S] cluster coordinated with 3 cysteines and the GTP-derived substrate.</text>
</comment>
<gene>
    <name evidence="12 14" type="primary">moaA</name>
    <name evidence="14" type="ORF">C5Y93_28730</name>
</gene>
<evidence type="ECO:0000256" key="8">
    <source>
        <dbReference type="ARBA" id="ARBA00023134"/>
    </source>
</evidence>
<comment type="pathway">
    <text evidence="12">Cofactor biosynthesis; molybdopterin biosynthesis.</text>
</comment>
<dbReference type="Pfam" id="PF04055">
    <property type="entry name" value="Radical_SAM"/>
    <property type="match status" value="1"/>
</dbReference>
<dbReference type="GO" id="GO:0051539">
    <property type="term" value="F:4 iron, 4 sulfur cluster binding"/>
    <property type="evidence" value="ECO:0007669"/>
    <property type="project" value="UniProtKB-UniRule"/>
</dbReference>
<dbReference type="GO" id="GO:1904047">
    <property type="term" value="F:S-adenosyl-L-methionine binding"/>
    <property type="evidence" value="ECO:0007669"/>
    <property type="project" value="UniProtKB-UniRule"/>
</dbReference>
<evidence type="ECO:0000259" key="13">
    <source>
        <dbReference type="PROSITE" id="PS51918"/>
    </source>
</evidence>
<organism evidence="14 15">
    <name type="scientific">Blastopirellula marina</name>
    <dbReference type="NCBI Taxonomy" id="124"/>
    <lineage>
        <taxon>Bacteria</taxon>
        <taxon>Pseudomonadati</taxon>
        <taxon>Planctomycetota</taxon>
        <taxon>Planctomycetia</taxon>
        <taxon>Pirellulales</taxon>
        <taxon>Pirellulaceae</taxon>
        <taxon>Blastopirellula</taxon>
    </lineage>
</organism>
<comment type="similarity">
    <text evidence="12">Belongs to the radical SAM superfamily. MoaA family.</text>
</comment>
<feature type="domain" description="Radical SAM core" evidence="13">
    <location>
        <begin position="12"/>
        <end position="243"/>
    </location>
</feature>
<dbReference type="InterPro" id="IPR000385">
    <property type="entry name" value="MoaA_NifB_PqqE_Fe-S-bd_CS"/>
</dbReference>
<keyword evidence="8 12" id="KW-0342">GTP-binding</keyword>
<dbReference type="InterPro" id="IPR010505">
    <property type="entry name" value="MoaA_twitch"/>
</dbReference>
<keyword evidence="6 12" id="KW-0408">Iron</keyword>
<sequence>MSHEPHKPLVDRFGRVHTSLRVSVTDRCNIRCFYCMPLENVQFKPRAELLTFEEIARVVEVAARRGVRKLRLTGGEPLVRSHLPELIEMLTRISGIEEVALTTNGILLTDQAEALKAAGLTRINVSMDALSEEMFQQITRRSGVDRVLSGISAAQKAGFSAIRLNAVAIRNLTEGEVVPLARFARDNDLHLRFIEFMPLDADKAWNTEQVLSGSDLREMISREVAPLEAITPEDVSQPATDFAYADGRQRVGFINSVTQPFCAACNRLRMTAEGQFRNCLFATDEWDARAILRGGGSDADLSRLLDACVEAKRASHGMDSPEFVPPARAMYQIGG</sequence>
<dbReference type="Pfam" id="PF06463">
    <property type="entry name" value="Mob_synth_C"/>
    <property type="match status" value="1"/>
</dbReference>
<dbReference type="SFLD" id="SFLDG01386">
    <property type="entry name" value="main_SPASM_domain-containing"/>
    <property type="match status" value="1"/>
</dbReference>
<name>A0A2S8GCX4_9BACT</name>
<feature type="binding site" evidence="12">
    <location>
        <position position="197"/>
    </location>
    <ligand>
        <name>S-adenosyl-L-methionine</name>
        <dbReference type="ChEBI" id="CHEBI:59789"/>
    </ligand>
</feature>
<dbReference type="RefSeq" id="WP_105338906.1">
    <property type="nucleotide sequence ID" value="NZ_PUHZ01000025.1"/>
</dbReference>
<evidence type="ECO:0000256" key="11">
    <source>
        <dbReference type="ARBA" id="ARBA00048697"/>
    </source>
</evidence>
<evidence type="ECO:0000256" key="7">
    <source>
        <dbReference type="ARBA" id="ARBA00023014"/>
    </source>
</evidence>
<feature type="binding site" evidence="12">
    <location>
        <position position="279"/>
    </location>
    <ligand>
        <name>[4Fe-4S] cluster</name>
        <dbReference type="ChEBI" id="CHEBI:49883"/>
        <label>2</label>
        <note>4Fe-4S-substrate</note>
    </ligand>
</feature>
<keyword evidence="4 12" id="KW-0479">Metal-binding</keyword>
<comment type="function">
    <text evidence="12">Catalyzes the cyclization of GTP to (8S)-3',8-cyclo-7,8-dihydroguanosine 5'-triphosphate.</text>
</comment>
<keyword evidence="7 12" id="KW-0411">Iron-sulfur</keyword>
<dbReference type="InterPro" id="IPR013785">
    <property type="entry name" value="Aldolase_TIM"/>
</dbReference>
<accession>A0A2S8GCX4</accession>
<dbReference type="UniPathway" id="UPA00344"/>
<keyword evidence="10 12" id="KW-0456">Lyase</keyword>
<feature type="binding site" evidence="12">
    <location>
        <position position="102"/>
    </location>
    <ligand>
        <name>GTP</name>
        <dbReference type="ChEBI" id="CHEBI:37565"/>
    </ligand>
</feature>
<dbReference type="SFLD" id="SFLDS00029">
    <property type="entry name" value="Radical_SAM"/>
    <property type="match status" value="1"/>
</dbReference>
<protein>
    <recommendedName>
        <fullName evidence="1 12">GTP 3',8-cyclase</fullName>
        <ecNumber evidence="1 12">4.1.99.22</ecNumber>
    </recommendedName>
    <alternativeName>
        <fullName evidence="12">Molybdenum cofactor biosynthesis protein A</fullName>
    </alternativeName>
</protein>
<dbReference type="SUPFAM" id="SSF102114">
    <property type="entry name" value="Radical SAM enzymes"/>
    <property type="match status" value="1"/>
</dbReference>
<dbReference type="InterPro" id="IPR006638">
    <property type="entry name" value="Elp3/MiaA/NifB-like_rSAM"/>
</dbReference>
<dbReference type="GO" id="GO:0046872">
    <property type="term" value="F:metal ion binding"/>
    <property type="evidence" value="ECO:0007669"/>
    <property type="project" value="UniProtKB-KW"/>
</dbReference>
<dbReference type="InterPro" id="IPR013483">
    <property type="entry name" value="MoaA"/>
</dbReference>
<dbReference type="PANTHER" id="PTHR22960">
    <property type="entry name" value="MOLYBDOPTERIN COFACTOR SYNTHESIS PROTEIN A"/>
    <property type="match status" value="1"/>
</dbReference>
<keyword evidence="5 12" id="KW-0547">Nucleotide-binding</keyword>
<dbReference type="Gene3D" id="3.20.20.70">
    <property type="entry name" value="Aldolase class I"/>
    <property type="match status" value="1"/>
</dbReference>
<dbReference type="PANTHER" id="PTHR22960:SF0">
    <property type="entry name" value="MOLYBDENUM COFACTOR BIOSYNTHESIS PROTEIN 1"/>
    <property type="match status" value="1"/>
</dbReference>
<dbReference type="OrthoDB" id="9763993at2"/>
<reference evidence="14 15" key="1">
    <citation type="submission" date="2018-02" db="EMBL/GenBank/DDBJ databases">
        <title>Comparative genomes isolates from brazilian mangrove.</title>
        <authorList>
            <person name="Araujo J.E."/>
            <person name="Taketani R.G."/>
            <person name="Silva M.C.P."/>
            <person name="Loureco M.V."/>
            <person name="Andreote F.D."/>
        </authorList>
    </citation>
    <scope>NUCLEOTIDE SEQUENCE [LARGE SCALE GENOMIC DNA]</scope>
    <source>
        <strain evidence="14 15">Nap-Phe MGV</strain>
    </source>
</reference>
<evidence type="ECO:0000256" key="5">
    <source>
        <dbReference type="ARBA" id="ARBA00022741"/>
    </source>
</evidence>
<feature type="binding site" evidence="12">
    <location>
        <position position="32"/>
    </location>
    <ligand>
        <name>[4Fe-4S] cluster</name>
        <dbReference type="ChEBI" id="CHEBI:49883"/>
        <label>1</label>
        <note>4Fe-4S-S-AdoMet</note>
    </ligand>
</feature>
<dbReference type="NCBIfam" id="TIGR02666">
    <property type="entry name" value="moaA"/>
    <property type="match status" value="1"/>
</dbReference>
<evidence type="ECO:0000256" key="4">
    <source>
        <dbReference type="ARBA" id="ARBA00022723"/>
    </source>
</evidence>
<dbReference type="GO" id="GO:0061799">
    <property type="term" value="F:cyclic pyranopterin monophosphate synthase activity"/>
    <property type="evidence" value="ECO:0007669"/>
    <property type="project" value="TreeGrafter"/>
</dbReference>
<dbReference type="PROSITE" id="PS01305">
    <property type="entry name" value="MOAA_NIFB_PQQE"/>
    <property type="match status" value="1"/>
</dbReference>
<dbReference type="SFLD" id="SFLDG01067">
    <property type="entry name" value="SPASM/twitch_domain_containing"/>
    <property type="match status" value="1"/>
</dbReference>
<feature type="binding site" evidence="12">
    <location>
        <position position="71"/>
    </location>
    <ligand>
        <name>GTP</name>
        <dbReference type="ChEBI" id="CHEBI:37565"/>
    </ligand>
</feature>
<dbReference type="InterPro" id="IPR058240">
    <property type="entry name" value="rSAM_sf"/>
</dbReference>
<feature type="binding site" evidence="12">
    <location>
        <position position="75"/>
    </location>
    <ligand>
        <name>S-adenosyl-L-methionine</name>
        <dbReference type="ChEBI" id="CHEBI:59789"/>
    </ligand>
</feature>
<evidence type="ECO:0000256" key="10">
    <source>
        <dbReference type="ARBA" id="ARBA00023239"/>
    </source>
</evidence>
<comment type="catalytic activity">
    <reaction evidence="11 12">
        <text>GTP + AH2 + S-adenosyl-L-methionine = (8S)-3',8-cyclo-7,8-dihydroguanosine 5'-triphosphate + 5'-deoxyadenosine + L-methionine + A + H(+)</text>
        <dbReference type="Rhea" id="RHEA:49576"/>
        <dbReference type="ChEBI" id="CHEBI:13193"/>
        <dbReference type="ChEBI" id="CHEBI:15378"/>
        <dbReference type="ChEBI" id="CHEBI:17319"/>
        <dbReference type="ChEBI" id="CHEBI:17499"/>
        <dbReference type="ChEBI" id="CHEBI:37565"/>
        <dbReference type="ChEBI" id="CHEBI:57844"/>
        <dbReference type="ChEBI" id="CHEBI:59789"/>
        <dbReference type="ChEBI" id="CHEBI:131766"/>
        <dbReference type="EC" id="4.1.99.22"/>
    </reaction>
</comment>
<dbReference type="AlphaFoldDB" id="A0A2S8GCX4"/>
<feature type="binding site" evidence="12">
    <location>
        <position position="35"/>
    </location>
    <ligand>
        <name>[4Fe-4S] cluster</name>
        <dbReference type="ChEBI" id="CHEBI:49883"/>
        <label>1</label>
        <note>4Fe-4S-S-AdoMet</note>
    </ligand>
</feature>
<dbReference type="EMBL" id="PUHZ01000025">
    <property type="protein sequence ID" value="PQO42325.1"/>
    <property type="molecule type" value="Genomic_DNA"/>
</dbReference>
<comment type="caution">
    <text evidence="14">The sequence shown here is derived from an EMBL/GenBank/DDBJ whole genome shotgun (WGS) entry which is preliminary data.</text>
</comment>
<proteinExistence type="inferred from homology"/>
<feature type="binding site" evidence="12">
    <location>
        <position position="28"/>
    </location>
    <ligand>
        <name>[4Fe-4S] cluster</name>
        <dbReference type="ChEBI" id="CHEBI:49883"/>
        <label>1</label>
        <note>4Fe-4S-S-AdoMet</note>
    </ligand>
</feature>
<evidence type="ECO:0000256" key="12">
    <source>
        <dbReference type="HAMAP-Rule" id="MF_01225"/>
    </source>
</evidence>
<dbReference type="InterPro" id="IPR050105">
    <property type="entry name" value="MoCo_biosynth_MoaA/MoaC"/>
</dbReference>
<dbReference type="InterPro" id="IPR040064">
    <property type="entry name" value="MoaA-like"/>
</dbReference>
<dbReference type="InterPro" id="IPR007197">
    <property type="entry name" value="rSAM"/>
</dbReference>
<dbReference type="GO" id="GO:0006777">
    <property type="term" value="P:Mo-molybdopterin cofactor biosynthetic process"/>
    <property type="evidence" value="ECO:0007669"/>
    <property type="project" value="UniProtKB-UniRule"/>
</dbReference>
<keyword evidence="9 12" id="KW-0501">Molybdenum cofactor biosynthesis</keyword>
<dbReference type="GO" id="GO:0005525">
    <property type="term" value="F:GTP binding"/>
    <property type="evidence" value="ECO:0007669"/>
    <property type="project" value="UniProtKB-UniRule"/>
</dbReference>
<comment type="subunit">
    <text evidence="12">Monomer and homodimer.</text>
</comment>
<dbReference type="SFLD" id="SFLDG01383">
    <property type="entry name" value="cyclic_pyranopterin_phosphate"/>
    <property type="match status" value="1"/>
</dbReference>
<dbReference type="SMART" id="SM00729">
    <property type="entry name" value="Elp3"/>
    <property type="match status" value="1"/>
</dbReference>
<comment type="caution">
    <text evidence="12">Lacks conserved residue(s) required for the propagation of feature annotation.</text>
</comment>
<dbReference type="Proteomes" id="UP000237819">
    <property type="component" value="Unassembled WGS sequence"/>
</dbReference>
<dbReference type="HAMAP" id="MF_01225_B">
    <property type="entry name" value="MoaA_B"/>
    <property type="match status" value="1"/>
</dbReference>
<evidence type="ECO:0000256" key="6">
    <source>
        <dbReference type="ARBA" id="ARBA00023004"/>
    </source>
</evidence>
<evidence type="ECO:0000256" key="3">
    <source>
        <dbReference type="ARBA" id="ARBA00022691"/>
    </source>
</evidence>
<feature type="binding site" evidence="12">
    <location>
        <begin position="267"/>
        <end position="269"/>
    </location>
    <ligand>
        <name>GTP</name>
        <dbReference type="ChEBI" id="CHEBI:37565"/>
    </ligand>
</feature>
<feature type="binding site" evidence="12">
    <location>
        <position position="265"/>
    </location>
    <ligand>
        <name>[4Fe-4S] cluster</name>
        <dbReference type="ChEBI" id="CHEBI:49883"/>
        <label>2</label>
        <note>4Fe-4S-substrate</note>
    </ligand>
</feature>
<keyword evidence="2 12" id="KW-0004">4Fe-4S</keyword>
<dbReference type="CDD" id="cd21117">
    <property type="entry name" value="Twitch_MoaA"/>
    <property type="match status" value="1"/>
</dbReference>
<evidence type="ECO:0000256" key="2">
    <source>
        <dbReference type="ARBA" id="ARBA00022485"/>
    </source>
</evidence>
<feature type="binding site" evidence="12">
    <location>
        <position position="34"/>
    </location>
    <ligand>
        <name>S-adenosyl-L-methionine</name>
        <dbReference type="ChEBI" id="CHEBI:59789"/>
    </ligand>
</feature>
<evidence type="ECO:0000256" key="9">
    <source>
        <dbReference type="ARBA" id="ARBA00023150"/>
    </source>
</evidence>
<dbReference type="GO" id="GO:0061798">
    <property type="term" value="F:GTP 3',8'-cyclase activity"/>
    <property type="evidence" value="ECO:0007669"/>
    <property type="project" value="UniProtKB-UniRule"/>
</dbReference>
<dbReference type="NCBIfam" id="NF001199">
    <property type="entry name" value="PRK00164.2-1"/>
    <property type="match status" value="1"/>
</dbReference>
<dbReference type="CDD" id="cd01335">
    <property type="entry name" value="Radical_SAM"/>
    <property type="match status" value="1"/>
</dbReference>
<dbReference type="PROSITE" id="PS51918">
    <property type="entry name" value="RADICAL_SAM"/>
    <property type="match status" value="1"/>
</dbReference>
<evidence type="ECO:0000313" key="15">
    <source>
        <dbReference type="Proteomes" id="UP000237819"/>
    </source>
</evidence>
<evidence type="ECO:0000256" key="1">
    <source>
        <dbReference type="ARBA" id="ARBA00012167"/>
    </source>
</evidence>
<feature type="binding site" evidence="12">
    <location>
        <position position="126"/>
    </location>
    <ligand>
        <name>S-adenosyl-L-methionine</name>
        <dbReference type="ChEBI" id="CHEBI:59789"/>
    </ligand>
</feature>